<feature type="region of interest" description="Disordered" evidence="1">
    <location>
        <begin position="1"/>
        <end position="26"/>
    </location>
</feature>
<dbReference type="SUPFAM" id="SSF81383">
    <property type="entry name" value="F-box domain"/>
    <property type="match status" value="1"/>
</dbReference>
<gene>
    <name evidence="3" type="ORF">FA13DRAFT_1514280</name>
</gene>
<dbReference type="Pfam" id="PF12937">
    <property type="entry name" value="F-box-like"/>
    <property type="match status" value="1"/>
</dbReference>
<dbReference type="Gene3D" id="1.20.1280.50">
    <property type="match status" value="1"/>
</dbReference>
<evidence type="ECO:0000313" key="3">
    <source>
        <dbReference type="EMBL" id="TEB22390.1"/>
    </source>
</evidence>
<reference evidence="3 4" key="1">
    <citation type="journal article" date="2019" name="Nat. Ecol. Evol.">
        <title>Megaphylogeny resolves global patterns of mushroom evolution.</title>
        <authorList>
            <person name="Varga T."/>
            <person name="Krizsan K."/>
            <person name="Foldi C."/>
            <person name="Dima B."/>
            <person name="Sanchez-Garcia M."/>
            <person name="Sanchez-Ramirez S."/>
            <person name="Szollosi G.J."/>
            <person name="Szarkandi J.G."/>
            <person name="Papp V."/>
            <person name="Albert L."/>
            <person name="Andreopoulos W."/>
            <person name="Angelini C."/>
            <person name="Antonin V."/>
            <person name="Barry K.W."/>
            <person name="Bougher N.L."/>
            <person name="Buchanan P."/>
            <person name="Buyck B."/>
            <person name="Bense V."/>
            <person name="Catcheside P."/>
            <person name="Chovatia M."/>
            <person name="Cooper J."/>
            <person name="Damon W."/>
            <person name="Desjardin D."/>
            <person name="Finy P."/>
            <person name="Geml J."/>
            <person name="Haridas S."/>
            <person name="Hughes K."/>
            <person name="Justo A."/>
            <person name="Karasinski D."/>
            <person name="Kautmanova I."/>
            <person name="Kiss B."/>
            <person name="Kocsube S."/>
            <person name="Kotiranta H."/>
            <person name="LaButti K.M."/>
            <person name="Lechner B.E."/>
            <person name="Liimatainen K."/>
            <person name="Lipzen A."/>
            <person name="Lukacs Z."/>
            <person name="Mihaltcheva S."/>
            <person name="Morgado L.N."/>
            <person name="Niskanen T."/>
            <person name="Noordeloos M.E."/>
            <person name="Ohm R.A."/>
            <person name="Ortiz-Santana B."/>
            <person name="Ovrebo C."/>
            <person name="Racz N."/>
            <person name="Riley R."/>
            <person name="Savchenko A."/>
            <person name="Shiryaev A."/>
            <person name="Soop K."/>
            <person name="Spirin V."/>
            <person name="Szebenyi C."/>
            <person name="Tomsovsky M."/>
            <person name="Tulloss R.E."/>
            <person name="Uehling J."/>
            <person name="Grigoriev I.V."/>
            <person name="Vagvolgyi C."/>
            <person name="Papp T."/>
            <person name="Martin F.M."/>
            <person name="Miettinen O."/>
            <person name="Hibbett D.S."/>
            <person name="Nagy L.G."/>
        </authorList>
    </citation>
    <scope>NUCLEOTIDE SEQUENCE [LARGE SCALE GENOMIC DNA]</scope>
    <source>
        <strain evidence="3 4">FP101781</strain>
    </source>
</reference>
<dbReference type="Proteomes" id="UP000298030">
    <property type="component" value="Unassembled WGS sequence"/>
</dbReference>
<evidence type="ECO:0000256" key="1">
    <source>
        <dbReference type="SAM" id="MobiDB-lite"/>
    </source>
</evidence>
<dbReference type="InterPro" id="IPR001810">
    <property type="entry name" value="F-box_dom"/>
</dbReference>
<feature type="domain" description="F-box" evidence="2">
    <location>
        <begin position="27"/>
        <end position="67"/>
    </location>
</feature>
<keyword evidence="4" id="KW-1185">Reference proteome</keyword>
<accession>A0A4Y7SKH4</accession>
<name>A0A4Y7SKH4_COPMI</name>
<sequence length="185" mass="20535">MEGVDPEERQRRSLSESNAIPSPPVHRIPPEILHEIFCLATPSLKFFQNAKELLNIGLVCQSWRAVMSAQWAQLGVTARVGKPIPSKKILAWFANAGDSPKTLNLRPPFLTRNTCACRHSSAECSWASVGLPALLLEIPQLEKLALKFTSASCFKTLIRAMEAQATASGPRRSSWFSLRSLYLDF</sequence>
<dbReference type="InterPro" id="IPR036047">
    <property type="entry name" value="F-box-like_dom_sf"/>
</dbReference>
<dbReference type="OrthoDB" id="3014681at2759"/>
<organism evidence="3 4">
    <name type="scientific">Coprinellus micaceus</name>
    <name type="common">Glistening ink-cap mushroom</name>
    <name type="synonym">Coprinus micaceus</name>
    <dbReference type="NCBI Taxonomy" id="71717"/>
    <lineage>
        <taxon>Eukaryota</taxon>
        <taxon>Fungi</taxon>
        <taxon>Dikarya</taxon>
        <taxon>Basidiomycota</taxon>
        <taxon>Agaricomycotina</taxon>
        <taxon>Agaricomycetes</taxon>
        <taxon>Agaricomycetidae</taxon>
        <taxon>Agaricales</taxon>
        <taxon>Agaricineae</taxon>
        <taxon>Psathyrellaceae</taxon>
        <taxon>Coprinellus</taxon>
    </lineage>
</organism>
<comment type="caution">
    <text evidence="3">The sequence shown here is derived from an EMBL/GenBank/DDBJ whole genome shotgun (WGS) entry which is preliminary data.</text>
</comment>
<dbReference type="STRING" id="71717.A0A4Y7SKH4"/>
<protein>
    <recommendedName>
        <fullName evidence="2">F-box domain-containing protein</fullName>
    </recommendedName>
</protein>
<evidence type="ECO:0000259" key="2">
    <source>
        <dbReference type="Pfam" id="PF12937"/>
    </source>
</evidence>
<feature type="compositionally biased region" description="Basic and acidic residues" evidence="1">
    <location>
        <begin position="1"/>
        <end position="14"/>
    </location>
</feature>
<evidence type="ECO:0000313" key="4">
    <source>
        <dbReference type="Proteomes" id="UP000298030"/>
    </source>
</evidence>
<dbReference type="AlphaFoldDB" id="A0A4Y7SKH4"/>
<proteinExistence type="predicted"/>
<dbReference type="EMBL" id="QPFP01000092">
    <property type="protein sequence ID" value="TEB22390.1"/>
    <property type="molecule type" value="Genomic_DNA"/>
</dbReference>